<dbReference type="Pfam" id="PF00082">
    <property type="entry name" value="Peptidase_S8"/>
    <property type="match status" value="1"/>
</dbReference>
<accession>A0A1C5GD07</accession>
<dbReference type="InterPro" id="IPR037045">
    <property type="entry name" value="S8pro/Inhibitor_I9_sf"/>
</dbReference>
<dbReference type="Gene3D" id="3.40.50.200">
    <property type="entry name" value="Peptidase S8/S53 domain"/>
    <property type="match status" value="1"/>
</dbReference>
<feature type="chain" id="PRO_5038915799" evidence="8">
    <location>
        <begin position="22"/>
        <end position="411"/>
    </location>
</feature>
<keyword evidence="8" id="KW-0732">Signal</keyword>
<dbReference type="Proteomes" id="UP000198251">
    <property type="component" value="Chromosome I"/>
</dbReference>
<proteinExistence type="inferred from homology"/>
<keyword evidence="2 6" id="KW-0645">Protease</keyword>
<evidence type="ECO:0000259" key="9">
    <source>
        <dbReference type="Pfam" id="PF00082"/>
    </source>
</evidence>
<gene>
    <name evidence="11" type="ORF">GA0070610_3307</name>
</gene>
<dbReference type="EMBL" id="LT607733">
    <property type="protein sequence ID" value="SCG17006.1"/>
    <property type="molecule type" value="Genomic_DNA"/>
</dbReference>
<dbReference type="SUPFAM" id="SSF54897">
    <property type="entry name" value="Protease propeptides/inhibitors"/>
    <property type="match status" value="1"/>
</dbReference>
<dbReference type="PROSITE" id="PS00137">
    <property type="entry name" value="SUBTILASE_HIS"/>
    <property type="match status" value="1"/>
</dbReference>
<feature type="domain" description="Peptidase S8/S53" evidence="9">
    <location>
        <begin position="159"/>
        <end position="391"/>
    </location>
</feature>
<dbReference type="InterPro" id="IPR000209">
    <property type="entry name" value="Peptidase_S8/S53_dom"/>
</dbReference>
<keyword evidence="4 6" id="KW-0720">Serine protease</keyword>
<reference evidence="11 12" key="1">
    <citation type="submission" date="2016-06" db="EMBL/GenBank/DDBJ databases">
        <authorList>
            <person name="Kjaerup R.B."/>
            <person name="Dalgaard T.S."/>
            <person name="Juul-Madsen H.R."/>
        </authorList>
    </citation>
    <scope>NUCLEOTIDE SEQUENCE [LARGE SCALE GENOMIC DNA]</scope>
    <source>
        <strain evidence="11 12">DSM 43913</strain>
    </source>
</reference>
<dbReference type="PANTHER" id="PTHR43806:SF11">
    <property type="entry name" value="CEREVISIN-RELATED"/>
    <property type="match status" value="1"/>
</dbReference>
<dbReference type="GeneID" id="95803058"/>
<dbReference type="AlphaFoldDB" id="A0A1C5GD07"/>
<name>A0A1C5GD07_MICEH</name>
<dbReference type="SUPFAM" id="SSF52743">
    <property type="entry name" value="Subtilisin-like"/>
    <property type="match status" value="1"/>
</dbReference>
<dbReference type="GO" id="GO:0004252">
    <property type="term" value="F:serine-type endopeptidase activity"/>
    <property type="evidence" value="ECO:0007669"/>
    <property type="project" value="UniProtKB-UniRule"/>
</dbReference>
<dbReference type="Gene3D" id="3.30.70.80">
    <property type="entry name" value="Peptidase S8 propeptide/proteinase inhibitor I9"/>
    <property type="match status" value="1"/>
</dbReference>
<dbReference type="InterPro" id="IPR034193">
    <property type="entry name" value="PCSK9_ProteinaseK-like"/>
</dbReference>
<feature type="domain" description="Inhibitor I9" evidence="10">
    <location>
        <begin position="52"/>
        <end position="128"/>
    </location>
</feature>
<feature type="active site" description="Charge relay system" evidence="5 6">
    <location>
        <position position="168"/>
    </location>
</feature>
<evidence type="ECO:0000256" key="5">
    <source>
        <dbReference type="PIRSR" id="PIRSR615500-1"/>
    </source>
</evidence>
<evidence type="ECO:0000256" key="1">
    <source>
        <dbReference type="ARBA" id="ARBA00011073"/>
    </source>
</evidence>
<dbReference type="InterPro" id="IPR006311">
    <property type="entry name" value="TAT_signal"/>
</dbReference>
<dbReference type="PROSITE" id="PS00138">
    <property type="entry name" value="SUBTILASE_SER"/>
    <property type="match status" value="1"/>
</dbReference>
<dbReference type="InterPro" id="IPR023827">
    <property type="entry name" value="Peptidase_S8_Asp-AS"/>
</dbReference>
<dbReference type="InterPro" id="IPR015500">
    <property type="entry name" value="Peptidase_S8_subtilisin-rel"/>
</dbReference>
<dbReference type="GO" id="GO:0005615">
    <property type="term" value="C:extracellular space"/>
    <property type="evidence" value="ECO:0007669"/>
    <property type="project" value="TreeGrafter"/>
</dbReference>
<feature type="active site" description="Charge relay system" evidence="5 6">
    <location>
        <position position="355"/>
    </location>
</feature>
<evidence type="ECO:0000259" key="10">
    <source>
        <dbReference type="Pfam" id="PF05922"/>
    </source>
</evidence>
<dbReference type="PROSITE" id="PS51318">
    <property type="entry name" value="TAT"/>
    <property type="match status" value="1"/>
</dbReference>
<dbReference type="GO" id="GO:0006508">
    <property type="term" value="P:proteolysis"/>
    <property type="evidence" value="ECO:0007669"/>
    <property type="project" value="UniProtKB-KW"/>
</dbReference>
<feature type="active site" description="Charge relay system" evidence="5 6">
    <location>
        <position position="201"/>
    </location>
</feature>
<protein>
    <submittedName>
        <fullName evidence="11">Peptidase inhibitor I9</fullName>
    </submittedName>
</protein>
<dbReference type="PROSITE" id="PS00136">
    <property type="entry name" value="SUBTILASE_ASP"/>
    <property type="match status" value="1"/>
</dbReference>
<evidence type="ECO:0000256" key="4">
    <source>
        <dbReference type="ARBA" id="ARBA00022825"/>
    </source>
</evidence>
<organism evidence="11 12">
    <name type="scientific">Micromonospora echinofusca</name>
    <dbReference type="NCBI Taxonomy" id="47858"/>
    <lineage>
        <taxon>Bacteria</taxon>
        <taxon>Bacillati</taxon>
        <taxon>Actinomycetota</taxon>
        <taxon>Actinomycetes</taxon>
        <taxon>Micromonosporales</taxon>
        <taxon>Micromonosporaceae</taxon>
        <taxon>Micromonospora</taxon>
    </lineage>
</organism>
<dbReference type="PANTHER" id="PTHR43806">
    <property type="entry name" value="PEPTIDASE S8"/>
    <property type="match status" value="1"/>
</dbReference>
<evidence type="ECO:0000256" key="2">
    <source>
        <dbReference type="ARBA" id="ARBA00022670"/>
    </source>
</evidence>
<evidence type="ECO:0000313" key="11">
    <source>
        <dbReference type="EMBL" id="SCG17006.1"/>
    </source>
</evidence>
<feature type="signal peptide" evidence="8">
    <location>
        <begin position="1"/>
        <end position="21"/>
    </location>
</feature>
<evidence type="ECO:0000313" key="12">
    <source>
        <dbReference type="Proteomes" id="UP000198251"/>
    </source>
</evidence>
<dbReference type="FunFam" id="3.40.50.200:FF:000014">
    <property type="entry name" value="Proteinase K"/>
    <property type="match status" value="1"/>
</dbReference>
<dbReference type="InterPro" id="IPR050131">
    <property type="entry name" value="Peptidase_S8_subtilisin-like"/>
</dbReference>
<sequence>MTLPRTHRRTLAAAASVFASAAMVTTMLGAPAAASATGEILSAGGATAVADSYIVVLKDASVGGRAGTRQGEVKSTAGSLAARFGGSVGHVYGDALNGFEVKLSERAAKRLAAHPDVAYVEQNHTVSLAATQSNPPWGLDRIDQRPLPLSRTYTYNSSGTGVTAYVIDTGIRTSHNDFAGQAVDGYDAIDNALPAADCNGHGTHVAGTVGGNTYGVAKNVRLVGVRVLNCQGSGTWAQVIAGINWVTSNHQAGQPAVANMSLGGSYNASLNTAVANSIADGVTYAVASGNSNANACNFSPASVPTALTVNASQSNDARASFSNWGTCTDMFAPGVGVLSAWYNSNTATNTISGTSMASPHVAGAAARVLSVYPSWTPAQVHSYLVGQATTNVITNPGTGSPNRLLYLAPTF</sequence>
<dbReference type="CDD" id="cd04077">
    <property type="entry name" value="Peptidases_S8_PCSK9_ProteinaseK_like"/>
    <property type="match status" value="1"/>
</dbReference>
<evidence type="ECO:0000256" key="3">
    <source>
        <dbReference type="ARBA" id="ARBA00022801"/>
    </source>
</evidence>
<keyword evidence="3 6" id="KW-0378">Hydrolase</keyword>
<dbReference type="InterPro" id="IPR023828">
    <property type="entry name" value="Peptidase_S8_Ser-AS"/>
</dbReference>
<dbReference type="PROSITE" id="PS51892">
    <property type="entry name" value="SUBTILASE"/>
    <property type="match status" value="1"/>
</dbReference>
<dbReference type="PRINTS" id="PR00723">
    <property type="entry name" value="SUBTILISIN"/>
</dbReference>
<dbReference type="InterPro" id="IPR022398">
    <property type="entry name" value="Peptidase_S8_His-AS"/>
</dbReference>
<evidence type="ECO:0000256" key="8">
    <source>
        <dbReference type="SAM" id="SignalP"/>
    </source>
</evidence>
<dbReference type="RefSeq" id="WP_089000819.1">
    <property type="nucleotide sequence ID" value="NZ_JBFAAC010000016.1"/>
</dbReference>
<keyword evidence="12" id="KW-1185">Reference proteome</keyword>
<dbReference type="InterPro" id="IPR010259">
    <property type="entry name" value="S8pro/Inhibitor_I9"/>
</dbReference>
<comment type="similarity">
    <text evidence="1 6 7">Belongs to the peptidase S8 family.</text>
</comment>
<evidence type="ECO:0000256" key="6">
    <source>
        <dbReference type="PROSITE-ProRule" id="PRU01240"/>
    </source>
</evidence>
<evidence type="ECO:0000256" key="7">
    <source>
        <dbReference type="RuleBase" id="RU003355"/>
    </source>
</evidence>
<dbReference type="Pfam" id="PF05922">
    <property type="entry name" value="Inhibitor_I9"/>
    <property type="match status" value="1"/>
</dbReference>
<dbReference type="InterPro" id="IPR036852">
    <property type="entry name" value="Peptidase_S8/S53_dom_sf"/>
</dbReference>